<evidence type="ECO:0000256" key="1">
    <source>
        <dbReference type="SAM" id="Phobius"/>
    </source>
</evidence>
<feature type="transmembrane region" description="Helical" evidence="1">
    <location>
        <begin position="44"/>
        <end position="63"/>
    </location>
</feature>
<keyword evidence="1" id="KW-0812">Transmembrane</keyword>
<evidence type="ECO:0000313" key="2">
    <source>
        <dbReference type="EMBL" id="SMD08649.1"/>
    </source>
</evidence>
<accession>A0A1W2EFZ8</accession>
<dbReference type="EMBL" id="FWXV01000003">
    <property type="protein sequence ID" value="SMD08649.1"/>
    <property type="molecule type" value="Genomic_DNA"/>
</dbReference>
<proteinExistence type="predicted"/>
<name>A0A1W2EFZ8_KIBAR</name>
<keyword evidence="1" id="KW-0472">Membrane</keyword>
<keyword evidence="1" id="KW-1133">Transmembrane helix</keyword>
<organism evidence="2 3">
    <name type="scientific">Kibdelosporangium aridum</name>
    <dbReference type="NCBI Taxonomy" id="2030"/>
    <lineage>
        <taxon>Bacteria</taxon>
        <taxon>Bacillati</taxon>
        <taxon>Actinomycetota</taxon>
        <taxon>Actinomycetes</taxon>
        <taxon>Pseudonocardiales</taxon>
        <taxon>Pseudonocardiaceae</taxon>
        <taxon>Kibdelosporangium</taxon>
    </lineage>
</organism>
<keyword evidence="3" id="KW-1185">Reference proteome</keyword>
<dbReference type="OrthoDB" id="3823611at2"/>
<gene>
    <name evidence="2" type="ORF">SAMN05661093_04342</name>
</gene>
<reference evidence="2 3" key="1">
    <citation type="submission" date="2017-04" db="EMBL/GenBank/DDBJ databases">
        <authorList>
            <person name="Afonso C.L."/>
            <person name="Miller P.J."/>
            <person name="Scott M.A."/>
            <person name="Spackman E."/>
            <person name="Goraichik I."/>
            <person name="Dimitrov K.M."/>
            <person name="Suarez D.L."/>
            <person name="Swayne D.E."/>
        </authorList>
    </citation>
    <scope>NUCLEOTIDE SEQUENCE [LARGE SCALE GENOMIC DNA]</scope>
    <source>
        <strain evidence="2 3">DSM 43828</strain>
    </source>
</reference>
<dbReference type="AlphaFoldDB" id="A0A1W2EFZ8"/>
<feature type="transmembrane region" description="Helical" evidence="1">
    <location>
        <begin position="94"/>
        <end position="116"/>
    </location>
</feature>
<evidence type="ECO:0000313" key="3">
    <source>
        <dbReference type="Proteomes" id="UP000192674"/>
    </source>
</evidence>
<dbReference type="RefSeq" id="WP_084428637.1">
    <property type="nucleotide sequence ID" value="NZ_FWXV01000003.1"/>
</dbReference>
<dbReference type="Proteomes" id="UP000192674">
    <property type="component" value="Unassembled WGS sequence"/>
</dbReference>
<protein>
    <submittedName>
        <fullName evidence="2">Uncharacterized protein</fullName>
    </submittedName>
</protein>
<feature type="transmembrane region" description="Helical" evidence="1">
    <location>
        <begin position="70"/>
        <end position="88"/>
    </location>
</feature>
<sequence>MNKKPMVWVLRTTAVLFLLAVLGQAVLAGQFVTGDTGFLEMHDVNSTVVAAASIFWVVASLVLRAPLRMTLVGVAAFLATGAQIGLGHGRDLGLHIPLGVALLGAGITLISLSFAYRLEPK</sequence>